<feature type="region of interest" description="Disordered" evidence="11">
    <location>
        <begin position="815"/>
        <end position="869"/>
    </location>
</feature>
<proteinExistence type="inferred from homology"/>
<keyword evidence="4 10" id="KW-0479">Metal-binding</keyword>
<sequence length="1448" mass="155029">MDASERVVVERRGGKPKRKSGGGRVVKKREGGKVVVLRKRSGEGVVLKRSGGGGGGAVWRRGVWWCRKGGEGPGSVSSSGGGGGWRRGGEGWRRCYSHGHLYHPIIFTMTIVSPYCLDVVSVVVGERGVADGCLLSAMSGVGEAQDAGPTSPSSPPRPDPHYKTTTTTNTNTGGVASDGGGGRGRRKLENEDSSYDSDFEPNERQDDEHEDVYRTDSDTLGAEFAEYVNRVPTSTTDPVPATLVVAPTTPSTIAYTTTPVPASAPAAPSHPAPTTPAPTPATPTTPHTDTSIPIAAPSTPATDAATAKPATATTTTTLAADASASATTTTTTTTVTTSPTTTPQTITSTTSITPNASSTTTTTTVTAVAAASSSTTTTTTTPSTTTATTSCTTTTTTSATNKPSTTTPTPLPPPPSPPAVCVTPPAPAPPRVTLTQPSLAPIKVTGSSASPGDSGDTVGDTGNNERGSPRSRYASQVEFGVKLGYTECLVQLALVKLGGAADKDELLAELIRLGTTAPRPEGDDVTHDDSSDAREDPDHFHHQQQQQQQQQLQTLKPIIIDGSNVAMSHGNKTTFSCRGLRVCVDWFRARGHTEITVFVPAWRKEAPRWDTAIADQEVLLELERERVLVFTPSRVCGGKRIVSYDDRYILKEAVEAGGIVVSNDNYRDLAAESPAFRRVVEESLLMYSWVNGRFVPPDDPLGRSGPTLDVFLRRRDKQAPCPYGRKCTYGNKCKYMHPERGTAPLKSVTERLQEQAQRHYQNKAMSRDSSPGEGLRANKSLSLPVGVGESEVAKKPLTRTKSIVPAVSLTLPSALTQETPSRDPQAPLHHLMPLGSDPRPQEQRGSEQRGLDLRRLDQHPMDPLRPSPMFKSDSSLYHMYASQGYCSPAWGWKGQGGEVAMRTLTSPPGQYMGHLPLGKNLSDPDQASSENPHRKLQRQLTLNPAFDSRLYKIVGFREPAPEHFPISAHGQQGQQPTQEHYSITGHSQQGQQAAPDHFTMSGQQSTPEHYHISQQGQSSPSRSVRSEGEGLVVSPGYSSPYGSREQLAGGGSHTPLARHSSQDTGKQPLPSLPPHLYPSYTHPQVARFASAPDSIWGGQQQHTSLGPPHINRLNSTSDTRLNVYGGGDTHYIHDMYEDHLSRLAPFPPGPPHHGPSQATGAPSPGPIGSRPMSPQQGSVMHHSPSVSPRQHTPPHQHNIGLPSQQNLGMATQQNSMALSSQQGAMGLGTQQSSMGVTGQQGGSFAAPLAGSSHEDLRLRVFYHLSQLFPEAQVRAVMAMHPEETDPHKICSYMLGSGGTAVSRPLSPQQSPSPLSATQVTAGHEDARFRLFYHLSQLFPEAQVRSVMAMHPEETDPHKICSYMLGSGGTAVSSPLSSQQSPSPLSGSFSTPATQVTASHEDARFRLFYHLSQLFPEAQVRAVLARHPDHTDPRHFCATLINRLSGNQS</sequence>
<keyword evidence="8 10" id="KW-0862">Zinc</keyword>
<feature type="domain" description="C3H1-type" evidence="12">
    <location>
        <begin position="715"/>
        <end position="740"/>
    </location>
</feature>
<feature type="zinc finger region" description="C3H1-type" evidence="10">
    <location>
        <begin position="715"/>
        <end position="740"/>
    </location>
</feature>
<dbReference type="InterPro" id="IPR040546">
    <property type="entry name" value="Rege-1_UBA-like"/>
</dbReference>
<feature type="compositionally biased region" description="Polar residues" evidence="11">
    <location>
        <begin position="758"/>
        <end position="769"/>
    </location>
</feature>
<feature type="region of interest" description="Disordered" evidence="11">
    <location>
        <begin position="516"/>
        <end position="552"/>
    </location>
</feature>
<feature type="region of interest" description="Disordered" evidence="11">
    <location>
        <begin position="753"/>
        <end position="782"/>
    </location>
</feature>
<feature type="region of interest" description="Disordered" evidence="11">
    <location>
        <begin position="1371"/>
        <end position="1393"/>
    </location>
</feature>
<dbReference type="PANTHER" id="PTHR12876">
    <property type="entry name" value="N4BP1-RELATED"/>
    <property type="match status" value="1"/>
</dbReference>
<feature type="compositionally biased region" description="Low complexity" evidence="11">
    <location>
        <begin position="1372"/>
        <end position="1389"/>
    </location>
</feature>
<feature type="compositionally biased region" description="Basic residues" evidence="11">
    <location>
        <begin position="14"/>
        <end position="25"/>
    </location>
</feature>
<reference evidence="13" key="1">
    <citation type="submission" date="2023-11" db="EMBL/GenBank/DDBJ databases">
        <title>Genome assemblies of two species of porcelain crab, Petrolisthes cinctipes and Petrolisthes manimaculis (Anomura: Porcellanidae).</title>
        <authorList>
            <person name="Angst P."/>
        </authorList>
    </citation>
    <scope>NUCLEOTIDE SEQUENCE</scope>
    <source>
        <strain evidence="13">PB745_02</strain>
        <tissue evidence="13">Gill</tissue>
    </source>
</reference>
<feature type="region of interest" description="Disordered" evidence="11">
    <location>
        <begin position="260"/>
        <end position="471"/>
    </location>
</feature>
<evidence type="ECO:0000256" key="10">
    <source>
        <dbReference type="PROSITE-ProRule" id="PRU00723"/>
    </source>
</evidence>
<dbReference type="FunFam" id="3.40.50.11980:FF:000001">
    <property type="entry name" value="ZC3H12A isoform 1"/>
    <property type="match status" value="1"/>
</dbReference>
<dbReference type="InterPro" id="IPR000571">
    <property type="entry name" value="Znf_CCCH"/>
</dbReference>
<comment type="cofactor">
    <cofactor evidence="1">
        <name>Mg(2+)</name>
        <dbReference type="ChEBI" id="CHEBI:18420"/>
    </cofactor>
</comment>
<feature type="region of interest" description="Disordered" evidence="11">
    <location>
        <begin position="142"/>
        <end position="213"/>
    </location>
</feature>
<feature type="compositionally biased region" description="Basic and acidic residues" evidence="11">
    <location>
        <begin position="201"/>
        <end position="213"/>
    </location>
</feature>
<dbReference type="Pfam" id="PF18039">
    <property type="entry name" value="UBA_6"/>
    <property type="match status" value="1"/>
</dbReference>
<dbReference type="GO" id="GO:0016787">
    <property type="term" value="F:hydrolase activity"/>
    <property type="evidence" value="ECO:0007669"/>
    <property type="project" value="UniProtKB-KW"/>
</dbReference>
<name>A0AAE1NHD1_9EUCA</name>
<evidence type="ECO:0000256" key="5">
    <source>
        <dbReference type="ARBA" id="ARBA00022759"/>
    </source>
</evidence>
<feature type="compositionally biased region" description="Pro residues" evidence="11">
    <location>
        <begin position="409"/>
        <end position="430"/>
    </location>
</feature>
<dbReference type="InterPro" id="IPR021869">
    <property type="entry name" value="RNase_Zc3h12_NYN"/>
</dbReference>
<dbReference type="GO" id="GO:0004521">
    <property type="term" value="F:RNA endonuclease activity"/>
    <property type="evidence" value="ECO:0007669"/>
    <property type="project" value="TreeGrafter"/>
</dbReference>
<dbReference type="Gene3D" id="3.40.50.11980">
    <property type="match status" value="1"/>
</dbReference>
<organism evidence="13 14">
    <name type="scientific">Petrolisthes manimaculis</name>
    <dbReference type="NCBI Taxonomy" id="1843537"/>
    <lineage>
        <taxon>Eukaryota</taxon>
        <taxon>Metazoa</taxon>
        <taxon>Ecdysozoa</taxon>
        <taxon>Arthropoda</taxon>
        <taxon>Crustacea</taxon>
        <taxon>Multicrustacea</taxon>
        <taxon>Malacostraca</taxon>
        <taxon>Eumalacostraca</taxon>
        <taxon>Eucarida</taxon>
        <taxon>Decapoda</taxon>
        <taxon>Pleocyemata</taxon>
        <taxon>Anomura</taxon>
        <taxon>Galatheoidea</taxon>
        <taxon>Porcellanidae</taxon>
        <taxon>Petrolisthes</taxon>
    </lineage>
</organism>
<dbReference type="GO" id="GO:0036464">
    <property type="term" value="C:cytoplasmic ribonucleoprotein granule"/>
    <property type="evidence" value="ECO:0007669"/>
    <property type="project" value="TreeGrafter"/>
</dbReference>
<dbReference type="Pfam" id="PF11977">
    <property type="entry name" value="RNase_Zc3h12a"/>
    <property type="match status" value="1"/>
</dbReference>
<protein>
    <recommendedName>
        <fullName evidence="12">C3H1-type domain-containing protein</fullName>
    </recommendedName>
</protein>
<dbReference type="Proteomes" id="UP001292094">
    <property type="component" value="Unassembled WGS sequence"/>
</dbReference>
<evidence type="ECO:0000313" key="14">
    <source>
        <dbReference type="Proteomes" id="UP001292094"/>
    </source>
</evidence>
<dbReference type="EMBL" id="JAWZYT010005956">
    <property type="protein sequence ID" value="KAK4289180.1"/>
    <property type="molecule type" value="Genomic_DNA"/>
</dbReference>
<feature type="compositionally biased region" description="Basic and acidic residues" evidence="11">
    <location>
        <begin position="520"/>
        <end position="541"/>
    </location>
</feature>
<evidence type="ECO:0000256" key="7">
    <source>
        <dbReference type="ARBA" id="ARBA00022801"/>
    </source>
</evidence>
<evidence type="ECO:0000256" key="8">
    <source>
        <dbReference type="ARBA" id="ARBA00022833"/>
    </source>
</evidence>
<evidence type="ECO:0000256" key="4">
    <source>
        <dbReference type="ARBA" id="ARBA00022723"/>
    </source>
</evidence>
<feature type="compositionally biased region" description="Basic and acidic residues" evidence="11">
    <location>
        <begin position="1"/>
        <end position="13"/>
    </location>
</feature>
<dbReference type="PROSITE" id="PS50103">
    <property type="entry name" value="ZF_C3H1"/>
    <property type="match status" value="1"/>
</dbReference>
<feature type="region of interest" description="Disordered" evidence="11">
    <location>
        <begin position="1142"/>
        <end position="1239"/>
    </location>
</feature>
<feature type="compositionally biased region" description="Low complexity" evidence="11">
    <location>
        <begin position="543"/>
        <end position="552"/>
    </location>
</feature>
<feature type="compositionally biased region" description="Polar residues" evidence="11">
    <location>
        <begin position="1172"/>
        <end position="1237"/>
    </location>
</feature>
<evidence type="ECO:0000313" key="13">
    <source>
        <dbReference type="EMBL" id="KAK4289180.1"/>
    </source>
</evidence>
<evidence type="ECO:0000256" key="9">
    <source>
        <dbReference type="ARBA" id="ARBA00022842"/>
    </source>
</evidence>
<keyword evidence="3" id="KW-0540">Nuclease</keyword>
<feature type="compositionally biased region" description="Polar residues" evidence="11">
    <location>
        <begin position="1000"/>
        <end position="1023"/>
    </location>
</feature>
<evidence type="ECO:0000256" key="1">
    <source>
        <dbReference type="ARBA" id="ARBA00001946"/>
    </source>
</evidence>
<keyword evidence="6 10" id="KW-0863">Zinc-finger</keyword>
<keyword evidence="5" id="KW-0255">Endonuclease</keyword>
<feature type="compositionally biased region" description="Polar residues" evidence="11">
    <location>
        <begin position="969"/>
        <end position="992"/>
    </location>
</feature>
<evidence type="ECO:0000256" key="11">
    <source>
        <dbReference type="SAM" id="MobiDB-lite"/>
    </source>
</evidence>
<accession>A0AAE1NHD1</accession>
<evidence type="ECO:0000259" key="12">
    <source>
        <dbReference type="PROSITE" id="PS50103"/>
    </source>
</evidence>
<dbReference type="GO" id="GO:0008270">
    <property type="term" value="F:zinc ion binding"/>
    <property type="evidence" value="ECO:0007669"/>
    <property type="project" value="UniProtKB-KW"/>
</dbReference>
<comment type="similarity">
    <text evidence="2">Belongs to the ZC3H12 family.</text>
</comment>
<feature type="compositionally biased region" description="Acidic residues" evidence="11">
    <location>
        <begin position="191"/>
        <end position="200"/>
    </location>
</feature>
<feature type="region of interest" description="Disordered" evidence="11">
    <location>
        <begin position="961"/>
        <end position="1074"/>
    </location>
</feature>
<dbReference type="PANTHER" id="PTHR12876:SF35">
    <property type="entry name" value="LD08718P-RELATED"/>
    <property type="match status" value="1"/>
</dbReference>
<comment type="caution">
    <text evidence="13">The sequence shown here is derived from an EMBL/GenBank/DDBJ whole genome shotgun (WGS) entry which is preliminary data.</text>
</comment>
<feature type="compositionally biased region" description="Low complexity" evidence="11">
    <location>
        <begin position="284"/>
        <end position="408"/>
    </location>
</feature>
<gene>
    <name evidence="13" type="ORF">Pmani_037836</name>
</gene>
<dbReference type="InterPro" id="IPR051101">
    <property type="entry name" value="ZC3H12/N4BP1_RNase_Reg"/>
</dbReference>
<evidence type="ECO:0000256" key="2">
    <source>
        <dbReference type="ARBA" id="ARBA00010922"/>
    </source>
</evidence>
<feature type="region of interest" description="Disordered" evidence="11">
    <location>
        <begin position="1"/>
        <end position="25"/>
    </location>
</feature>
<dbReference type="GO" id="GO:0005634">
    <property type="term" value="C:nucleus"/>
    <property type="evidence" value="ECO:0007669"/>
    <property type="project" value="TreeGrafter"/>
</dbReference>
<dbReference type="GO" id="GO:0003729">
    <property type="term" value="F:mRNA binding"/>
    <property type="evidence" value="ECO:0007669"/>
    <property type="project" value="TreeGrafter"/>
</dbReference>
<feature type="region of interest" description="Disordered" evidence="11">
    <location>
        <begin position="910"/>
        <end position="941"/>
    </location>
</feature>
<evidence type="ECO:0000256" key="3">
    <source>
        <dbReference type="ARBA" id="ARBA00022722"/>
    </source>
</evidence>
<evidence type="ECO:0000256" key="6">
    <source>
        <dbReference type="ARBA" id="ARBA00022771"/>
    </source>
</evidence>
<keyword evidence="9" id="KW-0460">Magnesium</keyword>
<keyword evidence="7" id="KW-0378">Hydrolase</keyword>
<feature type="compositionally biased region" description="Basic and acidic residues" evidence="11">
    <location>
        <begin position="839"/>
        <end position="862"/>
    </location>
</feature>
<keyword evidence="14" id="KW-1185">Reference proteome</keyword>
<feature type="compositionally biased region" description="Pro residues" evidence="11">
    <location>
        <begin position="268"/>
        <end position="283"/>
    </location>
</feature>